<feature type="domain" description="Cupin type-2" evidence="2">
    <location>
        <begin position="45"/>
        <end position="112"/>
    </location>
</feature>
<proteinExistence type="predicted"/>
<sequence length="131" mass="13928">MNQTELQKTGNGYTVATVGNHATFEGKAFVKDIVGTTGMEVSFGTLAPGQAIPFNHYHKQNEELYIVVSGTGVFTLDGIEEPVASGSLVRIAPAVSRCTKNTGNTPLVYICIQAKEGSLEQYTATDGVVEE</sequence>
<gene>
    <name evidence="3" type="ORF">I6E12_00995</name>
</gene>
<evidence type="ECO:0000313" key="4">
    <source>
        <dbReference type="Proteomes" id="UP001200470"/>
    </source>
</evidence>
<evidence type="ECO:0000259" key="2">
    <source>
        <dbReference type="Pfam" id="PF07883"/>
    </source>
</evidence>
<dbReference type="CDD" id="cd06985">
    <property type="entry name" value="cupin_BF4112"/>
    <property type="match status" value="1"/>
</dbReference>
<accession>A0ABS9CDA7</accession>
<reference evidence="3 4" key="1">
    <citation type="submission" date="2020-12" db="EMBL/GenBank/DDBJ databases">
        <title>Whole genome sequences of gut porcine anaerobes.</title>
        <authorList>
            <person name="Kubasova T."/>
            <person name="Jahodarova E."/>
            <person name="Rychlik I."/>
        </authorList>
    </citation>
    <scope>NUCLEOTIDE SEQUENCE [LARGE SCALE GENOMIC DNA]</scope>
    <source>
        <strain evidence="3 4">An925</strain>
    </source>
</reference>
<dbReference type="InterPro" id="IPR011051">
    <property type="entry name" value="RmlC_Cupin_sf"/>
</dbReference>
<comment type="caution">
    <text evidence="3">The sequence shown here is derived from an EMBL/GenBank/DDBJ whole genome shotgun (WGS) entry which is preliminary data.</text>
</comment>
<dbReference type="PANTHER" id="PTHR35848">
    <property type="entry name" value="OXALATE-BINDING PROTEIN"/>
    <property type="match status" value="1"/>
</dbReference>
<organism evidence="3 4">
    <name type="scientific">Xylanibacter brevis</name>
    <dbReference type="NCBI Taxonomy" id="83231"/>
    <lineage>
        <taxon>Bacteria</taxon>
        <taxon>Pseudomonadati</taxon>
        <taxon>Bacteroidota</taxon>
        <taxon>Bacteroidia</taxon>
        <taxon>Bacteroidales</taxon>
        <taxon>Prevotellaceae</taxon>
        <taxon>Xylanibacter</taxon>
    </lineage>
</organism>
<evidence type="ECO:0000313" key="3">
    <source>
        <dbReference type="EMBL" id="MCF2562694.1"/>
    </source>
</evidence>
<name>A0ABS9CDA7_9BACT</name>
<dbReference type="Proteomes" id="UP001200470">
    <property type="component" value="Unassembled WGS sequence"/>
</dbReference>
<dbReference type="Pfam" id="PF07883">
    <property type="entry name" value="Cupin_2"/>
    <property type="match status" value="1"/>
</dbReference>
<dbReference type="RefSeq" id="WP_301637298.1">
    <property type="nucleotide sequence ID" value="NZ_JADYTN010000002.1"/>
</dbReference>
<dbReference type="InterPro" id="IPR051610">
    <property type="entry name" value="GPI/OXD"/>
</dbReference>
<dbReference type="SUPFAM" id="SSF51182">
    <property type="entry name" value="RmlC-like cupins"/>
    <property type="match status" value="1"/>
</dbReference>
<protein>
    <submittedName>
        <fullName evidence="3">Cupin domain-containing protein</fullName>
    </submittedName>
</protein>
<dbReference type="PANTHER" id="PTHR35848:SF6">
    <property type="entry name" value="CUPIN TYPE-2 DOMAIN-CONTAINING PROTEIN"/>
    <property type="match status" value="1"/>
</dbReference>
<dbReference type="InterPro" id="IPR013096">
    <property type="entry name" value="Cupin_2"/>
</dbReference>
<dbReference type="Gene3D" id="2.60.120.10">
    <property type="entry name" value="Jelly Rolls"/>
    <property type="match status" value="1"/>
</dbReference>
<dbReference type="EMBL" id="JADYTN010000002">
    <property type="protein sequence ID" value="MCF2562694.1"/>
    <property type="molecule type" value="Genomic_DNA"/>
</dbReference>
<dbReference type="InterPro" id="IPR014710">
    <property type="entry name" value="RmlC-like_jellyroll"/>
</dbReference>
<keyword evidence="4" id="KW-1185">Reference proteome</keyword>
<keyword evidence="1" id="KW-0479">Metal-binding</keyword>
<evidence type="ECO:0000256" key="1">
    <source>
        <dbReference type="ARBA" id="ARBA00022723"/>
    </source>
</evidence>